<keyword evidence="1" id="KW-0472">Membrane</keyword>
<reference evidence="2 3" key="1">
    <citation type="journal article" date="2015" name="Geomicrobiol. J.">
        <title>Caldisalinibacter kiritimatiensis gen. nov., sp. nov., a moderately thermohalophilic thiosulfate-reducing bacterium from a hypersaline microbial mat.</title>
        <authorList>
            <person name="Ben Hania W."/>
            <person name="Joseph M."/>
            <person name="Fiebig A."/>
            <person name="Bunk B."/>
            <person name="Klenk H.-P."/>
            <person name="Fardeau M.-L."/>
            <person name="Spring S."/>
        </authorList>
    </citation>
    <scope>NUCLEOTIDE SEQUENCE [LARGE SCALE GENOMIC DNA]</scope>
    <source>
        <strain evidence="2 3">L21-TH-D2</strain>
    </source>
</reference>
<feature type="transmembrane region" description="Helical" evidence="1">
    <location>
        <begin position="111"/>
        <end position="132"/>
    </location>
</feature>
<evidence type="ECO:0000256" key="1">
    <source>
        <dbReference type="SAM" id="Phobius"/>
    </source>
</evidence>
<dbReference type="AlphaFoldDB" id="R1CRG9"/>
<feature type="transmembrane region" description="Helical" evidence="1">
    <location>
        <begin position="12"/>
        <end position="38"/>
    </location>
</feature>
<feature type="transmembrane region" description="Helical" evidence="1">
    <location>
        <begin position="84"/>
        <end position="104"/>
    </location>
</feature>
<proteinExistence type="predicted"/>
<keyword evidence="1" id="KW-1133">Transmembrane helix</keyword>
<evidence type="ECO:0000313" key="2">
    <source>
        <dbReference type="EMBL" id="EOC99303.1"/>
    </source>
</evidence>
<organism evidence="2 3">
    <name type="scientific">Caldisalinibacter kiritimatiensis</name>
    <dbReference type="NCBI Taxonomy" id="1304284"/>
    <lineage>
        <taxon>Bacteria</taxon>
        <taxon>Bacillati</taxon>
        <taxon>Bacillota</taxon>
        <taxon>Tissierellia</taxon>
        <taxon>Tissierellales</taxon>
        <taxon>Thermohalobacteraceae</taxon>
        <taxon>Caldisalinibacter</taxon>
    </lineage>
</organism>
<feature type="transmembrane region" description="Helical" evidence="1">
    <location>
        <begin position="138"/>
        <end position="161"/>
    </location>
</feature>
<sequence>MLTLLSLISNNISLLFRLVSISFSSLFNLIISSVLISFSFKSLPLILLIKLFTINNNSLMPSVSNWSLFSSSMLATQSSNCLSNFSNIVIISLTLSLSVTSISFSNSIVSFISDLFILSLPSFFSLFFSFVFSCISLVFGLLLIFLASLLVVLLVSLLNICEKSDDSFLSFLL</sequence>
<dbReference type="EMBL" id="ARZA01000280">
    <property type="protein sequence ID" value="EOC99303.1"/>
    <property type="molecule type" value="Genomic_DNA"/>
</dbReference>
<comment type="caution">
    <text evidence="2">The sequence shown here is derived from an EMBL/GenBank/DDBJ whole genome shotgun (WGS) entry which is preliminary data.</text>
</comment>
<dbReference type="Proteomes" id="UP000013378">
    <property type="component" value="Unassembled WGS sequence"/>
</dbReference>
<gene>
    <name evidence="2" type="ORF">L21TH_2652</name>
</gene>
<keyword evidence="1" id="KW-0812">Transmembrane</keyword>
<evidence type="ECO:0000313" key="3">
    <source>
        <dbReference type="Proteomes" id="UP000013378"/>
    </source>
</evidence>
<protein>
    <submittedName>
        <fullName evidence="2">Uncharacterized protein</fullName>
    </submittedName>
</protein>
<accession>R1CRG9</accession>
<name>R1CRG9_9FIRM</name>
<keyword evidence="3" id="KW-1185">Reference proteome</keyword>